<dbReference type="EMBL" id="JAAKZZ010000142">
    <property type="protein sequence ID" value="NGO69797.1"/>
    <property type="molecule type" value="Genomic_DNA"/>
</dbReference>
<accession>A0A6G4WYV9</accession>
<comment type="caution">
    <text evidence="3">The sequence shown here is derived from an EMBL/GenBank/DDBJ whole genome shotgun (WGS) entry which is preliminary data.</text>
</comment>
<reference evidence="3 4" key="1">
    <citation type="submission" date="2020-02" db="EMBL/GenBank/DDBJ databases">
        <title>Whole-genome analyses of novel actinobacteria.</title>
        <authorList>
            <person name="Sahin N."/>
            <person name="Tatar D."/>
        </authorList>
    </citation>
    <scope>NUCLEOTIDE SEQUENCE [LARGE SCALE GENOMIC DNA]</scope>
    <source>
        <strain evidence="3 4">SB3404</strain>
    </source>
</reference>
<feature type="region of interest" description="Disordered" evidence="1">
    <location>
        <begin position="441"/>
        <end position="460"/>
    </location>
</feature>
<dbReference type="Gene3D" id="3.40.50.150">
    <property type="entry name" value="Vaccinia Virus protein VP39"/>
    <property type="match status" value="1"/>
</dbReference>
<evidence type="ECO:0000256" key="1">
    <source>
        <dbReference type="SAM" id="MobiDB-lite"/>
    </source>
</evidence>
<sequence length="517" mass="56008">MPALDSPTSDAAAAAAELERVLHTHPGVARAVVRTQVRPDGTPVRTAYVVPCRNDAVQDDAAALGRQYVAEWQGVYDHVYAQPASEDPTFDTRGWLSSYTGGELGEEDMRAWLDATVTRIEGLGARRVLEVGCGTGMLLHRLAPGTERYLASDISAGAVERIRDSFGGALPAGVEVFQAPADDLSAVAPGAVDGFVVNSVSQYFPDEEYLDRLVRQAVDVVGEGGFLFVGDVRSAAVNRAFSAGLELARAPERAPSEKVQGLAERRCCTGTELLVDPGYFTALPGRLPRVAHVAVLLRRGARRTEMNRFRYDVVIRLDRLPGGEAVVPEWQPWDRRRWSADALRRHLAEERPAVLGLLGVPNARVLADHAAAELLSRPDRPAVAAEVLARARESAGDGLEPEDFWALGDDLPYAVRLSWARSLPDGAFDLSLVRVEDGAGKPAPEVRFPDEPAPPRRPVNRPWYGRVENLSPAKLRAHVRARGAEAVMPGRFVLLESLPGAPGQPPDEAALRAIQWA</sequence>
<proteinExistence type="predicted"/>
<evidence type="ECO:0000313" key="3">
    <source>
        <dbReference type="EMBL" id="NGO69797.1"/>
    </source>
</evidence>
<dbReference type="AlphaFoldDB" id="A0A6G4WYV9"/>
<dbReference type="Pfam" id="PF08242">
    <property type="entry name" value="Methyltransf_12"/>
    <property type="match status" value="1"/>
</dbReference>
<dbReference type="RefSeq" id="WP_165299478.1">
    <property type="nucleotide sequence ID" value="NZ_JAAKZZ010000142.1"/>
</dbReference>
<keyword evidence="3" id="KW-0489">Methyltransferase</keyword>
<organism evidence="3 4">
    <name type="scientific">Streptomyces boncukensis</name>
    <dbReference type="NCBI Taxonomy" id="2711219"/>
    <lineage>
        <taxon>Bacteria</taxon>
        <taxon>Bacillati</taxon>
        <taxon>Actinomycetota</taxon>
        <taxon>Actinomycetes</taxon>
        <taxon>Kitasatosporales</taxon>
        <taxon>Streptomycetaceae</taxon>
        <taxon>Streptomyces</taxon>
    </lineage>
</organism>
<keyword evidence="4" id="KW-1185">Reference proteome</keyword>
<keyword evidence="3" id="KW-0808">Transferase</keyword>
<name>A0A6G4WYV9_9ACTN</name>
<dbReference type="InterPro" id="IPR013217">
    <property type="entry name" value="Methyltransf_12"/>
</dbReference>
<gene>
    <name evidence="3" type="ORF">G5C65_15810</name>
</gene>
<protein>
    <submittedName>
        <fullName evidence="3">Methyltransferase domain-containing protein</fullName>
    </submittedName>
</protein>
<dbReference type="GO" id="GO:0032259">
    <property type="term" value="P:methylation"/>
    <property type="evidence" value="ECO:0007669"/>
    <property type="project" value="UniProtKB-KW"/>
</dbReference>
<feature type="domain" description="Methyltransferase type 12" evidence="2">
    <location>
        <begin position="129"/>
        <end position="227"/>
    </location>
</feature>
<dbReference type="CDD" id="cd02440">
    <property type="entry name" value="AdoMet_MTases"/>
    <property type="match status" value="1"/>
</dbReference>
<dbReference type="InterPro" id="IPR029063">
    <property type="entry name" value="SAM-dependent_MTases_sf"/>
</dbReference>
<dbReference type="Proteomes" id="UP000477722">
    <property type="component" value="Unassembled WGS sequence"/>
</dbReference>
<evidence type="ECO:0000313" key="4">
    <source>
        <dbReference type="Proteomes" id="UP000477722"/>
    </source>
</evidence>
<dbReference type="SUPFAM" id="SSF56801">
    <property type="entry name" value="Acetyl-CoA synthetase-like"/>
    <property type="match status" value="1"/>
</dbReference>
<dbReference type="SUPFAM" id="SSF53335">
    <property type="entry name" value="S-adenosyl-L-methionine-dependent methyltransferases"/>
    <property type="match status" value="1"/>
</dbReference>
<evidence type="ECO:0000259" key="2">
    <source>
        <dbReference type="Pfam" id="PF08242"/>
    </source>
</evidence>
<dbReference type="GO" id="GO:0008168">
    <property type="term" value="F:methyltransferase activity"/>
    <property type="evidence" value="ECO:0007669"/>
    <property type="project" value="UniProtKB-KW"/>
</dbReference>